<dbReference type="CDD" id="cd00161">
    <property type="entry name" value="beta-trefoil_Ricin-like"/>
    <property type="match status" value="1"/>
</dbReference>
<dbReference type="InterPro" id="IPR000772">
    <property type="entry name" value="Ricin_B_lectin"/>
</dbReference>
<evidence type="ECO:0000259" key="1">
    <source>
        <dbReference type="Pfam" id="PF14200"/>
    </source>
</evidence>
<keyword evidence="3" id="KW-1185">Reference proteome</keyword>
<protein>
    <submittedName>
        <fullName evidence="2">Carbohydrate-binding module family 13 protein</fullName>
    </submittedName>
</protein>
<proteinExistence type="predicted"/>
<name>A0A176RZW9_9GAMM</name>
<dbReference type="Proteomes" id="UP000076962">
    <property type="component" value="Unassembled WGS sequence"/>
</dbReference>
<gene>
    <name evidence="2" type="ORF">THIOM_002940</name>
</gene>
<evidence type="ECO:0000313" key="2">
    <source>
        <dbReference type="EMBL" id="OAD21295.1"/>
    </source>
</evidence>
<comment type="caution">
    <text evidence="2">The sequence shown here is derived from an EMBL/GenBank/DDBJ whole genome shotgun (WGS) entry which is preliminary data.</text>
</comment>
<sequence length="137" mass="15781">VMVGDYPKGCKSPTNESWPLYLKADYTKMDFGFNGNYYYRLTTMWQGDGKSLDIVNDGKNNNRPILATTGNYSGQYWKITQVKPGYYRLTTMWQGDGKSLDIVNDSKNNNRPILAPTGNYSGQYWHTSHNQYIFPNH</sequence>
<dbReference type="EMBL" id="LUTY01001734">
    <property type="protein sequence ID" value="OAD21295.1"/>
    <property type="molecule type" value="Genomic_DNA"/>
</dbReference>
<reference evidence="2 3" key="1">
    <citation type="submission" date="2016-05" db="EMBL/GenBank/DDBJ databases">
        <title>Single-cell genome of chain-forming Candidatus Thiomargarita nelsonii and comparison to other large sulfur-oxidizing bacteria.</title>
        <authorList>
            <person name="Winkel M."/>
            <person name="Salman V."/>
            <person name="Woyke T."/>
            <person name="Schulz-Vogt H."/>
            <person name="Richter M."/>
            <person name="Flood B."/>
            <person name="Bailey J."/>
            <person name="Amann R."/>
            <person name="Mussmann M."/>
        </authorList>
    </citation>
    <scope>NUCLEOTIDE SEQUENCE [LARGE SCALE GENOMIC DNA]</scope>
    <source>
        <strain evidence="2 3">THI036</strain>
    </source>
</reference>
<dbReference type="InterPro" id="IPR035992">
    <property type="entry name" value="Ricin_B-like_lectins"/>
</dbReference>
<accession>A0A176RZW9</accession>
<feature type="domain" description="Ricin B lectin" evidence="1">
    <location>
        <begin position="34"/>
        <end position="113"/>
    </location>
</feature>
<dbReference type="Gene3D" id="2.80.10.50">
    <property type="match status" value="1"/>
</dbReference>
<dbReference type="AlphaFoldDB" id="A0A176RZW9"/>
<dbReference type="Pfam" id="PF14200">
    <property type="entry name" value="RicinB_lectin_2"/>
    <property type="match status" value="1"/>
</dbReference>
<evidence type="ECO:0000313" key="3">
    <source>
        <dbReference type="Proteomes" id="UP000076962"/>
    </source>
</evidence>
<dbReference type="SUPFAM" id="SSF50370">
    <property type="entry name" value="Ricin B-like lectins"/>
    <property type="match status" value="1"/>
</dbReference>
<organism evidence="2 3">
    <name type="scientific">Candidatus Thiomargarita nelsonii</name>
    <dbReference type="NCBI Taxonomy" id="1003181"/>
    <lineage>
        <taxon>Bacteria</taxon>
        <taxon>Pseudomonadati</taxon>
        <taxon>Pseudomonadota</taxon>
        <taxon>Gammaproteobacteria</taxon>
        <taxon>Thiotrichales</taxon>
        <taxon>Thiotrichaceae</taxon>
        <taxon>Thiomargarita</taxon>
    </lineage>
</organism>
<feature type="non-terminal residue" evidence="2">
    <location>
        <position position="1"/>
    </location>
</feature>